<organism evidence="1 2">
    <name type="scientific">Camelina sativa</name>
    <name type="common">False flax</name>
    <name type="synonym">Myagrum sativum</name>
    <dbReference type="NCBI Taxonomy" id="90675"/>
    <lineage>
        <taxon>Eukaryota</taxon>
        <taxon>Viridiplantae</taxon>
        <taxon>Streptophyta</taxon>
        <taxon>Embryophyta</taxon>
        <taxon>Tracheophyta</taxon>
        <taxon>Spermatophyta</taxon>
        <taxon>Magnoliopsida</taxon>
        <taxon>eudicotyledons</taxon>
        <taxon>Gunneridae</taxon>
        <taxon>Pentapetalae</taxon>
        <taxon>rosids</taxon>
        <taxon>malvids</taxon>
        <taxon>Brassicales</taxon>
        <taxon>Brassicaceae</taxon>
        <taxon>Camelineae</taxon>
        <taxon>Camelina</taxon>
    </lineage>
</organism>
<name>A0ABM0XV81_CAMSA</name>
<dbReference type="Proteomes" id="UP000694864">
    <property type="component" value="Chromosome 20"/>
</dbReference>
<protein>
    <submittedName>
        <fullName evidence="2">Uncharacterized protein LOC104769067 isoform X1</fullName>
    </submittedName>
</protein>
<proteinExistence type="predicted"/>
<dbReference type="InterPro" id="IPR009568">
    <property type="entry name" value="DUF1184"/>
</dbReference>
<reference evidence="2" key="2">
    <citation type="submission" date="2025-08" db="UniProtKB">
        <authorList>
            <consortium name="RefSeq"/>
        </authorList>
    </citation>
    <scope>IDENTIFICATION</scope>
    <source>
        <tissue evidence="2">Leaf</tissue>
    </source>
</reference>
<gene>
    <name evidence="2" type="primary">LOC104769067</name>
</gene>
<accession>A0ABM0XV81</accession>
<reference evidence="1" key="1">
    <citation type="journal article" date="2014" name="Nat. Commun.">
        <title>The emerging biofuel crop Camelina sativa retains a highly undifferentiated hexaploid genome structure.</title>
        <authorList>
            <person name="Kagale S."/>
            <person name="Koh C."/>
            <person name="Nixon J."/>
            <person name="Bollina V."/>
            <person name="Clarke W.E."/>
            <person name="Tuteja R."/>
            <person name="Spillane C."/>
            <person name="Robinson S.J."/>
            <person name="Links M.G."/>
            <person name="Clarke C."/>
            <person name="Higgins E.E."/>
            <person name="Huebert T."/>
            <person name="Sharpe A.G."/>
            <person name="Parkin I.A."/>
        </authorList>
    </citation>
    <scope>NUCLEOTIDE SEQUENCE [LARGE SCALE GENOMIC DNA]</scope>
    <source>
        <strain evidence="1">cv. DH55</strain>
    </source>
</reference>
<dbReference type="Pfam" id="PF06683">
    <property type="entry name" value="DUF1184"/>
    <property type="match status" value="4"/>
</dbReference>
<evidence type="ECO:0000313" key="2">
    <source>
        <dbReference type="RefSeq" id="XP_010491491.1"/>
    </source>
</evidence>
<dbReference type="GeneID" id="104769067"/>
<evidence type="ECO:0000313" key="1">
    <source>
        <dbReference type="Proteomes" id="UP000694864"/>
    </source>
</evidence>
<keyword evidence="1" id="KW-1185">Reference proteome</keyword>
<dbReference type="RefSeq" id="XP_010491491.1">
    <property type="nucleotide sequence ID" value="XM_010493189.1"/>
</dbReference>
<sequence length="887" mass="101822">MEPKPTHGVMRRIRPPSFTYYPYATGTSSGKEHIREELVRLGVELSVSIAESMFLLCDDIHTMLWFCFKLWRYTLPPSDPVSERLLRVFHYVYSKDIKPKNTPVCCPDGGNSVQWEFVKTTWKDFTDGILVLNRLVLLLRKKDCSFDDRLLSSAIENYKQQVLKKLEEKLASAKDVSELNGFARETVACSISYLWKSLFDDEDAAGEPSPEVTRDRIISDLFQLILDDSCHCEIPSLPVTSPYILGAEFAMQGIREEVVQLGVELSLCVAESMFLLSDEIRSVLKFCLKLWISVRVFRKTGSPVGEMLLRMMHHVYLRNIKPKNGVYHIGCKSVQWDLIRTTWEDFVAGIRDLHNLFMRLEVNGTSAGGREYTSRVEDLLKKVKEKLRCAKDVSEATGFAREAMESNILGLWKSLFNQDTEEAWAQNVMRREMLMDLFQPILEESCHGEIPTLPVTSPYILGAEFAMQGIREEVVQLGVELSVSVAESMFLLCDDIHTMLWFCFKLWKYTLPPSSPVSERLLRVVHYVYSKDIKPKNRGFCCPDGGNSVQREFVKTTWKDFTDGVIVLDRLVLLLRKNDCSFDDRLLSSAVDKYKQQVLKKLEDKLASAKDVSELNGFARETVASNISDLWKSLFDNEDAAGEPCPEVPRNRILTDLFQPIFEDSCHGEILSLPVTFPYFLGAEFAMQGIREEAVQLGVELSLCVAESMFLLCDEIWSVLQFCLMLWKSVERFRKTGSPVGERLLRVMHHVYSRNIKPKNGVYHSGYKSVHWDLIRTTWEDFVAGIRDLHNLSMRLEVNGTSADGREYTSRVEELLKNVKEKLRCAKDVSEANGFAREAMESNILGLWKSLFDRGTEEAWARNAMRHEMLMDLFQPFYKKTEEAKQH</sequence>